<dbReference type="PANTHER" id="PTHR34979">
    <property type="entry name" value="INNER MEMBRANE PROTEIN YGAZ"/>
    <property type="match status" value="1"/>
</dbReference>
<evidence type="ECO:0000256" key="5">
    <source>
        <dbReference type="ARBA" id="ARBA00022692"/>
    </source>
</evidence>
<dbReference type="Proteomes" id="UP000232163">
    <property type="component" value="Unassembled WGS sequence"/>
</dbReference>
<feature type="transmembrane region" description="Helical" evidence="8">
    <location>
        <begin position="142"/>
        <end position="168"/>
    </location>
</feature>
<sequence>MSETNNRVGSVGAARNDTWRGFKDGIPIMLGFVPFALVLGAQATQKGFSAIEVPMMTGLNFGGGSEFAAVELWTSPPHILLIVAITFLVNSRHLLMGAAFAPLMRGLSHRQALSVLFFMCDESWAMGLADAHRRHGDLNRGYFFGAALGLYATWIIFTTTGALVGPFLGDVTRFGFDMAFPAVFLVMLAGMWKGPLAARPWLVSLTVAGATHVFLPGAWYVPAGALSGLIAAYFWARSA</sequence>
<evidence type="ECO:0000313" key="10">
    <source>
        <dbReference type="Proteomes" id="UP000232163"/>
    </source>
</evidence>
<dbReference type="EMBL" id="MZMT01000014">
    <property type="protein sequence ID" value="PIO45819.1"/>
    <property type="molecule type" value="Genomic_DNA"/>
</dbReference>
<feature type="transmembrane region" description="Helical" evidence="8">
    <location>
        <begin position="25"/>
        <end position="44"/>
    </location>
</feature>
<dbReference type="AlphaFoldDB" id="A0A2N9W251"/>
<keyword evidence="3" id="KW-0813">Transport</keyword>
<evidence type="ECO:0000313" key="9">
    <source>
        <dbReference type="EMBL" id="PIO45819.1"/>
    </source>
</evidence>
<evidence type="ECO:0000256" key="1">
    <source>
        <dbReference type="ARBA" id="ARBA00004651"/>
    </source>
</evidence>
<proteinExistence type="inferred from homology"/>
<name>A0A2N9W251_9HYPH</name>
<evidence type="ECO:0000256" key="4">
    <source>
        <dbReference type="ARBA" id="ARBA00022475"/>
    </source>
</evidence>
<evidence type="ECO:0000256" key="6">
    <source>
        <dbReference type="ARBA" id="ARBA00022989"/>
    </source>
</evidence>
<reference evidence="9 10" key="1">
    <citation type="journal article" date="2017" name="Int J Environ Stud">
        <title>Does the Miocene-Pliocene relict legume Oxytropis triphylla form nitrogen-fixing nodules with a combination of bacterial strains?</title>
        <authorList>
            <person name="Safronova V."/>
            <person name="Belimov A."/>
            <person name="Sazanova A."/>
            <person name="Kuznetsova I."/>
            <person name="Popova J."/>
            <person name="Andronov E."/>
            <person name="Verkhozina A."/>
            <person name="Tikhonovich I."/>
        </authorList>
    </citation>
    <scope>NUCLEOTIDE SEQUENCE [LARGE SCALE GENOMIC DNA]</scope>
    <source>
        <strain evidence="9 10">Tri-38</strain>
    </source>
</reference>
<evidence type="ECO:0000256" key="3">
    <source>
        <dbReference type="ARBA" id="ARBA00022448"/>
    </source>
</evidence>
<comment type="subcellular location">
    <subcellularLocation>
        <location evidence="1">Cell membrane</location>
        <topology evidence="1">Multi-pass membrane protein</topology>
    </subcellularLocation>
</comment>
<dbReference type="Pfam" id="PF03591">
    <property type="entry name" value="AzlC"/>
    <property type="match status" value="1"/>
</dbReference>
<dbReference type="PANTHER" id="PTHR34979:SF1">
    <property type="entry name" value="INNER MEMBRANE PROTEIN YGAZ"/>
    <property type="match status" value="1"/>
</dbReference>
<comment type="similarity">
    <text evidence="2">Belongs to the AzlC family.</text>
</comment>
<keyword evidence="5 8" id="KW-0812">Transmembrane</keyword>
<keyword evidence="10" id="KW-1185">Reference proteome</keyword>
<protein>
    <submittedName>
        <fullName evidence="9">Branched-chain amino acid ABC transporter permease</fullName>
    </submittedName>
</protein>
<dbReference type="RefSeq" id="WP_099998536.1">
    <property type="nucleotide sequence ID" value="NZ_CP017940.1"/>
</dbReference>
<comment type="caution">
    <text evidence="9">The sequence shown here is derived from an EMBL/GenBank/DDBJ whole genome shotgun (WGS) entry which is preliminary data.</text>
</comment>
<gene>
    <name evidence="9" type="ORF">B5P45_04560</name>
</gene>
<evidence type="ECO:0000256" key="2">
    <source>
        <dbReference type="ARBA" id="ARBA00010735"/>
    </source>
</evidence>
<feature type="transmembrane region" description="Helical" evidence="8">
    <location>
        <begin position="174"/>
        <end position="192"/>
    </location>
</feature>
<dbReference type="OrthoDB" id="9803444at2"/>
<organism evidence="9 10">
    <name type="scientific">Phyllobacterium zundukense</name>
    <dbReference type="NCBI Taxonomy" id="1867719"/>
    <lineage>
        <taxon>Bacteria</taxon>
        <taxon>Pseudomonadati</taxon>
        <taxon>Pseudomonadota</taxon>
        <taxon>Alphaproteobacteria</taxon>
        <taxon>Hyphomicrobiales</taxon>
        <taxon>Phyllobacteriaceae</taxon>
        <taxon>Phyllobacterium</taxon>
    </lineage>
</organism>
<dbReference type="InterPro" id="IPR011606">
    <property type="entry name" value="Brnchd-chn_aa_trnsp_permease"/>
</dbReference>
<accession>A0A2N9W251</accession>
<keyword evidence="7 8" id="KW-0472">Membrane</keyword>
<dbReference type="GO" id="GO:1903785">
    <property type="term" value="P:L-valine transmembrane transport"/>
    <property type="evidence" value="ECO:0007669"/>
    <property type="project" value="TreeGrafter"/>
</dbReference>
<keyword evidence="4" id="KW-1003">Cell membrane</keyword>
<evidence type="ECO:0000256" key="7">
    <source>
        <dbReference type="ARBA" id="ARBA00023136"/>
    </source>
</evidence>
<evidence type="ECO:0000256" key="8">
    <source>
        <dbReference type="SAM" id="Phobius"/>
    </source>
</evidence>
<dbReference type="GO" id="GO:0005886">
    <property type="term" value="C:plasma membrane"/>
    <property type="evidence" value="ECO:0007669"/>
    <property type="project" value="UniProtKB-SubCell"/>
</dbReference>
<feature type="transmembrane region" description="Helical" evidence="8">
    <location>
        <begin position="213"/>
        <end position="236"/>
    </location>
</feature>
<dbReference type="KEGG" id="pht:BLM14_05870"/>
<keyword evidence="6 8" id="KW-1133">Transmembrane helix</keyword>